<dbReference type="InterPro" id="IPR010994">
    <property type="entry name" value="RuvA_2-like"/>
</dbReference>
<protein>
    <submittedName>
        <fullName evidence="4">ComEA family DNA-binding protein</fullName>
    </submittedName>
</protein>
<dbReference type="GO" id="GO:0003677">
    <property type="term" value="F:DNA binding"/>
    <property type="evidence" value="ECO:0007669"/>
    <property type="project" value="UniProtKB-KW"/>
</dbReference>
<dbReference type="InterPro" id="IPR003583">
    <property type="entry name" value="Hlx-hairpin-Hlx_DNA-bd_motif"/>
</dbReference>
<dbReference type="RefSeq" id="WP_125702616.1">
    <property type="nucleotide sequence ID" value="NZ_JBHTOO010000003.1"/>
</dbReference>
<keyword evidence="4" id="KW-0238">DNA-binding</keyword>
<dbReference type="Gene3D" id="3.10.560.10">
    <property type="entry name" value="Outer membrane lipoprotein wza domain like"/>
    <property type="match status" value="1"/>
</dbReference>
<dbReference type="PANTHER" id="PTHR21180">
    <property type="entry name" value="ENDONUCLEASE/EXONUCLEASE/PHOSPHATASE FAMILY DOMAIN-CONTAINING PROTEIN 1"/>
    <property type="match status" value="1"/>
</dbReference>
<name>A0ABW9P4H6_9LACO</name>
<dbReference type="Gene3D" id="1.10.150.310">
    <property type="entry name" value="Tex RuvX-like domain-like"/>
    <property type="match status" value="1"/>
</dbReference>
<feature type="transmembrane region" description="Helical" evidence="2">
    <location>
        <begin position="12"/>
        <end position="30"/>
    </location>
</feature>
<reference evidence="4 5" key="1">
    <citation type="journal article" date="2019" name="Syst. Appl. Microbiol.">
        <title>Polyphasic characterization of two novel Lactobacillus spp. isolated from blown salami packages: Description of Lactobacillus halodurans sp. nov. and Lactobacillus salsicarnum sp. nov.</title>
        <authorList>
            <person name="Schuster J.A."/>
            <person name="Klingl A."/>
            <person name="Vogel R.F."/>
            <person name="Ehrmann M.A."/>
        </authorList>
    </citation>
    <scope>NUCLEOTIDE SEQUENCE [LARGE SCALE GENOMIC DNA]</scope>
    <source>
        <strain evidence="4 5">TMW 1.2098</strain>
    </source>
</reference>
<dbReference type="EMBL" id="VDFN01000001">
    <property type="protein sequence ID" value="MQS44086.1"/>
    <property type="molecule type" value="Genomic_DNA"/>
</dbReference>
<dbReference type="Pfam" id="PF12836">
    <property type="entry name" value="HHH_3"/>
    <property type="match status" value="1"/>
</dbReference>
<keyword evidence="5" id="KW-1185">Reference proteome</keyword>
<dbReference type="SUPFAM" id="SSF47781">
    <property type="entry name" value="RuvA domain 2-like"/>
    <property type="match status" value="1"/>
</dbReference>
<dbReference type="InterPro" id="IPR051675">
    <property type="entry name" value="Endo/Exo/Phosphatase_dom_1"/>
</dbReference>
<dbReference type="InterPro" id="IPR004509">
    <property type="entry name" value="Competence_ComEA_HhH"/>
</dbReference>
<evidence type="ECO:0000256" key="1">
    <source>
        <dbReference type="SAM" id="MobiDB-lite"/>
    </source>
</evidence>
<dbReference type="Proteomes" id="UP000436655">
    <property type="component" value="Unassembled WGS sequence"/>
</dbReference>
<sequence length="207" mass="22644">MEKIIEKLKEYKIVVLTCLVMLLGVMYLNVNGNKKSQVTETKPMTEVVQKKDPMKSKENEPKNMMVDVQGEVKHPGVFKMNKGSIVLDAVKMAGGITESGDIRQVNQAQRVTDAMQIYIPHIGEKSAVASGNTNSGSQSGDKSKTQVNINTAAVEDFQSVSGIGPKKAEKIIEFREKNGNFAQLEDLTKVSGIGDKTLETLRDSLTV</sequence>
<organism evidence="4 5">
    <name type="scientific">Companilactobacillus mishanensis</name>
    <dbReference type="NCBI Taxonomy" id="2486008"/>
    <lineage>
        <taxon>Bacteria</taxon>
        <taxon>Bacillati</taxon>
        <taxon>Bacillota</taxon>
        <taxon>Bacilli</taxon>
        <taxon>Lactobacillales</taxon>
        <taxon>Lactobacillaceae</taxon>
        <taxon>Companilactobacillus</taxon>
    </lineage>
</organism>
<feature type="compositionally biased region" description="Basic and acidic residues" evidence="1">
    <location>
        <begin position="48"/>
        <end position="60"/>
    </location>
</feature>
<accession>A0ABW9P4H6</accession>
<evidence type="ECO:0000313" key="5">
    <source>
        <dbReference type="Proteomes" id="UP000436655"/>
    </source>
</evidence>
<dbReference type="PANTHER" id="PTHR21180:SF32">
    <property type="entry name" value="ENDONUCLEASE_EXONUCLEASE_PHOSPHATASE FAMILY DOMAIN-CONTAINING PROTEIN 1"/>
    <property type="match status" value="1"/>
</dbReference>
<dbReference type="InterPro" id="IPR019554">
    <property type="entry name" value="Soluble_ligand-bd"/>
</dbReference>
<feature type="domain" description="Helix-hairpin-helix DNA-binding motif class 1" evidence="3">
    <location>
        <begin position="185"/>
        <end position="204"/>
    </location>
</feature>
<keyword evidence="2" id="KW-0812">Transmembrane</keyword>
<comment type="caution">
    <text evidence="4">The sequence shown here is derived from an EMBL/GenBank/DDBJ whole genome shotgun (WGS) entry which is preliminary data.</text>
</comment>
<proteinExistence type="predicted"/>
<keyword evidence="2" id="KW-1133">Transmembrane helix</keyword>
<evidence type="ECO:0000259" key="3">
    <source>
        <dbReference type="SMART" id="SM00278"/>
    </source>
</evidence>
<feature type="domain" description="Helix-hairpin-helix DNA-binding motif class 1" evidence="3">
    <location>
        <begin position="155"/>
        <end position="174"/>
    </location>
</feature>
<dbReference type="SMART" id="SM00278">
    <property type="entry name" value="HhH1"/>
    <property type="match status" value="2"/>
</dbReference>
<evidence type="ECO:0000256" key="2">
    <source>
        <dbReference type="SAM" id="Phobius"/>
    </source>
</evidence>
<dbReference type="Pfam" id="PF10531">
    <property type="entry name" value="SLBB"/>
    <property type="match status" value="1"/>
</dbReference>
<evidence type="ECO:0000313" key="4">
    <source>
        <dbReference type="EMBL" id="MQS44086.1"/>
    </source>
</evidence>
<dbReference type="NCBIfam" id="TIGR00426">
    <property type="entry name" value="competence protein ComEA helix-hairpin-helix repeat region"/>
    <property type="match status" value="1"/>
</dbReference>
<feature type="region of interest" description="Disordered" evidence="1">
    <location>
        <begin position="40"/>
        <end position="60"/>
    </location>
</feature>
<gene>
    <name evidence="4" type="ORF">FHL03_01160</name>
</gene>
<keyword evidence="2" id="KW-0472">Membrane</keyword>